<dbReference type="InterPro" id="IPR003111">
    <property type="entry name" value="Lon_prtase_N"/>
</dbReference>
<reference evidence="2 3" key="1">
    <citation type="submission" date="2016-11" db="EMBL/GenBank/DDBJ databases">
        <authorList>
            <person name="Jaros S."/>
            <person name="Januszkiewicz K."/>
            <person name="Wedrychowicz H."/>
        </authorList>
    </citation>
    <scope>NUCLEOTIDE SEQUENCE [LARGE SCALE GENOMIC DNA]</scope>
    <source>
        <strain evidence="2 3">CGMCC 1.8863</strain>
    </source>
</reference>
<dbReference type="STRING" id="558155.SAMN04487911_102179"/>
<dbReference type="SMART" id="SM00464">
    <property type="entry name" value="LON"/>
    <property type="match status" value="1"/>
</dbReference>
<dbReference type="EMBL" id="FQYX01000002">
    <property type="protein sequence ID" value="SHI47482.1"/>
    <property type="molecule type" value="Genomic_DNA"/>
</dbReference>
<organism evidence="2 3">
    <name type="scientific">Arenibacter nanhaiticus</name>
    <dbReference type="NCBI Taxonomy" id="558155"/>
    <lineage>
        <taxon>Bacteria</taxon>
        <taxon>Pseudomonadati</taxon>
        <taxon>Bacteroidota</taxon>
        <taxon>Flavobacteriia</taxon>
        <taxon>Flavobacteriales</taxon>
        <taxon>Flavobacteriaceae</taxon>
        <taxon>Arenibacter</taxon>
    </lineage>
</organism>
<proteinExistence type="predicted"/>
<dbReference type="Gene3D" id="2.30.130.40">
    <property type="entry name" value="LON domain-like"/>
    <property type="match status" value="1"/>
</dbReference>
<dbReference type="AlphaFoldDB" id="A0A1M6BFG4"/>
<dbReference type="InterPro" id="IPR015947">
    <property type="entry name" value="PUA-like_sf"/>
</dbReference>
<sequence>MLPLQSVFFPKELVALHIFEERYKQLINDVRKNAMPFGVPVFIDGRISYGTAFNLKEIVKTYKGGEMDIICRVGQVFKILSFENQMSDKLYGGGTVEFLNNIDDSVLSLKEEVYRLIKELYKLMGVSLSGKPMADFNSYTFIHKIGLSLDQEYMLLQMVFETERLLYIKDHLYSTIQVLKEVNRAKKIIKMNGHFRYFDPIDFNNFNI</sequence>
<evidence type="ECO:0000313" key="2">
    <source>
        <dbReference type="EMBL" id="SHI47482.1"/>
    </source>
</evidence>
<feature type="domain" description="Lon N-terminal" evidence="1">
    <location>
        <begin position="1"/>
        <end position="174"/>
    </location>
</feature>
<dbReference type="Pfam" id="PF02190">
    <property type="entry name" value="LON_substr_bdg"/>
    <property type="match status" value="1"/>
</dbReference>
<gene>
    <name evidence="2" type="ORF">SAMN04487911_102179</name>
</gene>
<protein>
    <recommendedName>
        <fullName evidence="1">Lon N-terminal domain-containing protein</fullName>
    </recommendedName>
</protein>
<dbReference type="InterPro" id="IPR046336">
    <property type="entry name" value="Lon_prtase_N_sf"/>
</dbReference>
<dbReference type="Proteomes" id="UP000184231">
    <property type="component" value="Unassembled WGS sequence"/>
</dbReference>
<name>A0A1M6BFG4_9FLAO</name>
<accession>A0A1M6BFG4</accession>
<evidence type="ECO:0000313" key="3">
    <source>
        <dbReference type="Proteomes" id="UP000184231"/>
    </source>
</evidence>
<evidence type="ECO:0000259" key="1">
    <source>
        <dbReference type="SMART" id="SM00464"/>
    </source>
</evidence>
<dbReference type="RefSeq" id="WP_245795503.1">
    <property type="nucleotide sequence ID" value="NZ_FQYX01000002.1"/>
</dbReference>
<dbReference type="SUPFAM" id="SSF88697">
    <property type="entry name" value="PUA domain-like"/>
    <property type="match status" value="1"/>
</dbReference>
<keyword evidence="3" id="KW-1185">Reference proteome</keyword>